<dbReference type="InterPro" id="IPR051087">
    <property type="entry name" value="Mitochondrial_ACSM"/>
</dbReference>
<feature type="region of interest" description="Disordered" evidence="6">
    <location>
        <begin position="1"/>
        <end position="36"/>
    </location>
</feature>
<dbReference type="AlphaFoldDB" id="A0A340XZ06"/>
<keyword evidence="5" id="KW-0067">ATP-binding</keyword>
<keyword evidence="4" id="KW-0443">Lipid metabolism</keyword>
<dbReference type="Proteomes" id="UP000265300">
    <property type="component" value="Unplaced"/>
</dbReference>
<dbReference type="GO" id="GO:0005759">
    <property type="term" value="C:mitochondrial matrix"/>
    <property type="evidence" value="ECO:0007669"/>
    <property type="project" value="TreeGrafter"/>
</dbReference>
<dbReference type="GO" id="GO:0005524">
    <property type="term" value="F:ATP binding"/>
    <property type="evidence" value="ECO:0007669"/>
    <property type="project" value="UniProtKB-KW"/>
</dbReference>
<dbReference type="KEGG" id="lve:103073169"/>
<sequence>MDMTWFGQEDPGPGDGKETSPSGDWQSNEQAKLGGGVEGAKRIQILRNSRDICIIQNLQPTNREGPGSDCTLMQRALNISSVALSPRGKTTEEEMRRTASAEHSCVETGSQEPMAIYFASGTTGSPKMAQHSQSSLGIGYTLCGRCKFKKLPHCLMGGEPLNPELLEQWKVQTGLMLYKGYGQTGGIFNGQSLSLPLQPQDCQLSP</sequence>
<organism evidence="7 8">
    <name type="scientific">Lipotes vexillifer</name>
    <name type="common">Yangtze river dolphin</name>
    <dbReference type="NCBI Taxonomy" id="118797"/>
    <lineage>
        <taxon>Eukaryota</taxon>
        <taxon>Metazoa</taxon>
        <taxon>Chordata</taxon>
        <taxon>Craniata</taxon>
        <taxon>Vertebrata</taxon>
        <taxon>Euteleostomi</taxon>
        <taxon>Mammalia</taxon>
        <taxon>Eutheria</taxon>
        <taxon>Laurasiatheria</taxon>
        <taxon>Artiodactyla</taxon>
        <taxon>Whippomorpha</taxon>
        <taxon>Cetacea</taxon>
        <taxon>Odontoceti</taxon>
        <taxon>Lipotidae</taxon>
        <taxon>Lipotes</taxon>
    </lineage>
</organism>
<dbReference type="STRING" id="118797.A0A340XZ06"/>
<evidence type="ECO:0000256" key="1">
    <source>
        <dbReference type="ARBA" id="ARBA00006432"/>
    </source>
</evidence>
<comment type="similarity">
    <text evidence="1">Belongs to the ATP-dependent AMP-binding enzyme family.</text>
</comment>
<proteinExistence type="inferred from homology"/>
<feature type="compositionally biased region" description="Polar residues" evidence="6">
    <location>
        <begin position="19"/>
        <end position="30"/>
    </location>
</feature>
<dbReference type="RefSeq" id="XP_007466348.1">
    <property type="nucleotide sequence ID" value="XM_007466286.1"/>
</dbReference>
<reference evidence="8" key="1">
    <citation type="submission" date="2025-08" db="UniProtKB">
        <authorList>
            <consortium name="RefSeq"/>
        </authorList>
    </citation>
    <scope>IDENTIFICATION</scope>
</reference>
<name>A0A340XZ06_LIPVE</name>
<protein>
    <submittedName>
        <fullName evidence="8">Acyl-coenzyme A synthetase ACSM4, mitochondrial-like</fullName>
    </submittedName>
</protein>
<dbReference type="Gene3D" id="3.40.50.12780">
    <property type="entry name" value="N-terminal domain of ligase-like"/>
    <property type="match status" value="2"/>
</dbReference>
<dbReference type="SUPFAM" id="SSF56801">
    <property type="entry name" value="Acetyl-CoA synthetase-like"/>
    <property type="match status" value="1"/>
</dbReference>
<dbReference type="GeneID" id="103073169"/>
<accession>A0A340XZ06</accession>
<keyword evidence="2" id="KW-0436">Ligase</keyword>
<dbReference type="PANTHER" id="PTHR43605">
    <property type="entry name" value="ACYL-COENZYME A SYNTHETASE"/>
    <property type="match status" value="1"/>
</dbReference>
<keyword evidence="7" id="KW-1185">Reference proteome</keyword>
<evidence type="ECO:0000256" key="4">
    <source>
        <dbReference type="ARBA" id="ARBA00022832"/>
    </source>
</evidence>
<keyword evidence="4" id="KW-0276">Fatty acid metabolism</keyword>
<dbReference type="InParanoid" id="A0A340XZ06"/>
<keyword evidence="3" id="KW-0547">Nucleotide-binding</keyword>
<dbReference type="GO" id="GO:0006637">
    <property type="term" value="P:acyl-CoA metabolic process"/>
    <property type="evidence" value="ECO:0007669"/>
    <property type="project" value="TreeGrafter"/>
</dbReference>
<evidence type="ECO:0000256" key="5">
    <source>
        <dbReference type="ARBA" id="ARBA00022840"/>
    </source>
</evidence>
<evidence type="ECO:0000256" key="6">
    <source>
        <dbReference type="SAM" id="MobiDB-lite"/>
    </source>
</evidence>
<dbReference type="PANTHER" id="PTHR43605:SF8">
    <property type="entry name" value="ACYL-COENZYME A SYNTHETASE ACSM4, MITOCHONDRIAL"/>
    <property type="match status" value="1"/>
</dbReference>
<dbReference type="OrthoDB" id="6614653at2759"/>
<gene>
    <name evidence="8" type="primary">LOC103073169</name>
</gene>
<evidence type="ECO:0000313" key="8">
    <source>
        <dbReference type="RefSeq" id="XP_007466348.1"/>
    </source>
</evidence>
<dbReference type="GO" id="GO:0006633">
    <property type="term" value="P:fatty acid biosynthetic process"/>
    <property type="evidence" value="ECO:0007669"/>
    <property type="project" value="TreeGrafter"/>
</dbReference>
<evidence type="ECO:0000313" key="7">
    <source>
        <dbReference type="Proteomes" id="UP000265300"/>
    </source>
</evidence>
<dbReference type="GO" id="GO:0004321">
    <property type="term" value="F:fatty-acyl-CoA synthase activity"/>
    <property type="evidence" value="ECO:0007669"/>
    <property type="project" value="TreeGrafter"/>
</dbReference>
<dbReference type="InterPro" id="IPR042099">
    <property type="entry name" value="ANL_N_sf"/>
</dbReference>
<dbReference type="GO" id="GO:0015645">
    <property type="term" value="F:fatty acid ligase activity"/>
    <property type="evidence" value="ECO:0007669"/>
    <property type="project" value="TreeGrafter"/>
</dbReference>
<evidence type="ECO:0000256" key="3">
    <source>
        <dbReference type="ARBA" id="ARBA00022741"/>
    </source>
</evidence>
<evidence type="ECO:0000256" key="2">
    <source>
        <dbReference type="ARBA" id="ARBA00022598"/>
    </source>
</evidence>